<keyword evidence="2" id="KW-0813">Transport</keyword>
<feature type="transmembrane region" description="Helical" evidence="9">
    <location>
        <begin position="850"/>
        <end position="874"/>
    </location>
</feature>
<comment type="subcellular location">
    <subcellularLocation>
        <location evidence="1">Cell membrane</location>
        <topology evidence="1">Multi-pass membrane protein</topology>
    </subcellularLocation>
</comment>
<dbReference type="InterPro" id="IPR036640">
    <property type="entry name" value="ABC1_TM_sf"/>
</dbReference>
<feature type="transmembrane region" description="Helical" evidence="9">
    <location>
        <begin position="61"/>
        <end position="81"/>
    </location>
</feature>
<sequence>MATENADQAVWPPQTAVPDLTLTFENVFFGLVPSGAVIVLSPLLLLHYARNPVHVRRSPLLWIKAIVAAALVGTEIATLAFRAFVGRFRPKTALPAASLDLVAVITIAAVVHLEHRHAIRASALVGLYLCFGILTDAVKSYSLFNRPGLAPMGALAATSGALRAILLVLQEIPKGGLLLDLQLRRMLGPEALSGYWNRSFFVYLYPLLFTGFRSVLTLSDLGNLGPEFAAEMLYPQFKHYWMKSRRNSFLSFGGSTIAKAGTAHLNSRLNTRIRGALIAQMFDKSLRISQSEARKSAAITLMSADIEGIADGLPKLYELIMTLLELGLGVYFLSLFVGESCFTVLGPLVASAIATYFLGNWMASAFAVWNKSIEIRVSKTSRVIGQLKALKMFGLGPTISKYLQSQREDEMASSNKYRGLQSISVIAVLCAEYLTPVVVIAAALFWNTFHGKMSAATVFPSLSIVVLIKDPLSLLLGGYPKMRAMFSCFSRIQAFLDLEERKDPRVMRETSPTPDSQLLGYNDPPVPIVEFSRATIALAGAQTPILSNLNFVLMPGSITGVVGANGSGKTSLLEGILGEAELIDGRIYVSEATAAVCGQSVWLQNGSIKENVIGPLPYDEKLLWKVLCCCMLDQDLQLLPDGVDYLVGSGGNRLSGGQRQRLGIARALYARKALVLLDDVFSSLDRRTAVSILFRLCGEDGILREFGSAVVFCTYLPECHDVADQLIVLDGKGNASLEVSANDREARMAMIRSIDSGKVPITEEEEAQEQEKIRLSFDQDESKRAHDCLQRPDMKSRRKGKVSLYWLIIDPMGRVKVSFWALVMLLASVGEMAPDVYMRLWIERDPENDLYFIGYASIAVIACLLFVAAIAVLMMNLMPRASLSLHQQLLDTVFRATIGFLGTTDNGVILNRFSQDMTLMARTLVIAFIRTTSVFFTATIQAGIIASGASYMAVILPVIALAVFFIQYFYLRTSRQVRVLDLEKKSPLYTHFQETTEGLIHIRALGWQDQNLQHAFRLLDDSQKGFYYMFCIQQWLGLVLGLMSMVIAAILMSLALFASKTTSKTAIGLSFLNLILFAKTLEQLINSWTELETSMGALDRLREFMNTTPQESSEGHVDVPGNWPSLGNIELIGVTARYSGKSSTFLALLGFLHYQGVMKIDGIDISSVPLDQLRARVVTVSQDQIKLDASVRVNLLPFTLNPPQATHEKKTQEAQKEDTRLKDLLVRLGIWAPLVSDDRGGLDAKLDDAGYSYGQMQLFCLARGILRCEDTGSKVVLIDEATSSVEQELERAAQSVMREYFADCTVLVIGHRKSSIRGVDFTVELSKGEIVHIDPTTPDLDGGNLH</sequence>
<accession>A0A545VVQ3</accession>
<evidence type="ECO:0000256" key="9">
    <source>
        <dbReference type="SAM" id="Phobius"/>
    </source>
</evidence>
<evidence type="ECO:0000256" key="4">
    <source>
        <dbReference type="ARBA" id="ARBA00022692"/>
    </source>
</evidence>
<evidence type="ECO:0000256" key="2">
    <source>
        <dbReference type="ARBA" id="ARBA00022448"/>
    </source>
</evidence>
<feature type="domain" description="ABC transmembrane type-1" evidence="11">
    <location>
        <begin position="249"/>
        <end position="484"/>
    </location>
</feature>
<evidence type="ECO:0000256" key="6">
    <source>
        <dbReference type="ARBA" id="ARBA00022840"/>
    </source>
</evidence>
<dbReference type="Pfam" id="PF24357">
    <property type="entry name" value="TMD0_ABC"/>
    <property type="match status" value="1"/>
</dbReference>
<feature type="domain" description="ABC transporter" evidence="10">
    <location>
        <begin position="526"/>
        <end position="756"/>
    </location>
</feature>
<feature type="transmembrane region" description="Helical" evidence="9">
    <location>
        <begin position="458"/>
        <end position="477"/>
    </location>
</feature>
<dbReference type="SMART" id="SM00382">
    <property type="entry name" value="AAA"/>
    <property type="match status" value="2"/>
</dbReference>
<feature type="transmembrane region" description="Helical" evidence="9">
    <location>
        <begin position="1035"/>
        <end position="1057"/>
    </location>
</feature>
<dbReference type="GO" id="GO:0005886">
    <property type="term" value="C:plasma membrane"/>
    <property type="evidence" value="ECO:0007669"/>
    <property type="project" value="UniProtKB-SubCell"/>
</dbReference>
<feature type="transmembrane region" description="Helical" evidence="9">
    <location>
        <begin position="951"/>
        <end position="971"/>
    </location>
</feature>
<dbReference type="InterPro" id="IPR050173">
    <property type="entry name" value="ABC_transporter_C-like"/>
</dbReference>
<feature type="transmembrane region" description="Helical" evidence="9">
    <location>
        <begin position="344"/>
        <end position="369"/>
    </location>
</feature>
<evidence type="ECO:0000313" key="12">
    <source>
        <dbReference type="EMBL" id="TQV95006.1"/>
    </source>
</evidence>
<dbReference type="EMBL" id="SPUK01000008">
    <property type="protein sequence ID" value="TQV95006.1"/>
    <property type="molecule type" value="Genomic_DNA"/>
</dbReference>
<dbReference type="SUPFAM" id="SSF52540">
    <property type="entry name" value="P-loop containing nucleoside triphosphate hydrolases"/>
    <property type="match status" value="2"/>
</dbReference>
<feature type="transmembrane region" description="Helical" evidence="9">
    <location>
        <begin position="27"/>
        <end position="49"/>
    </location>
</feature>
<keyword evidence="6" id="KW-0067">ATP-binding</keyword>
<evidence type="ECO:0000259" key="10">
    <source>
        <dbReference type="PROSITE" id="PS50893"/>
    </source>
</evidence>
<name>A0A545VVQ3_9HYPO</name>
<reference evidence="12 13" key="1">
    <citation type="journal article" date="2019" name="Appl. Microbiol. Biotechnol.">
        <title>Genome sequence of Isaria javanica and comparative genome analysis insights into family S53 peptidase evolution in fungal entomopathogens.</title>
        <authorList>
            <person name="Lin R."/>
            <person name="Zhang X."/>
            <person name="Xin B."/>
            <person name="Zou M."/>
            <person name="Gao Y."/>
            <person name="Qin F."/>
            <person name="Hu Q."/>
            <person name="Xie B."/>
            <person name="Cheng X."/>
        </authorList>
    </citation>
    <scope>NUCLEOTIDE SEQUENCE [LARGE SCALE GENOMIC DNA]</scope>
    <source>
        <strain evidence="12 13">IJ1G</strain>
    </source>
</reference>
<dbReference type="PROSITE" id="PS00211">
    <property type="entry name" value="ABC_TRANSPORTER_1"/>
    <property type="match status" value="1"/>
</dbReference>
<evidence type="ECO:0000259" key="11">
    <source>
        <dbReference type="PROSITE" id="PS50929"/>
    </source>
</evidence>
<evidence type="ECO:0000256" key="5">
    <source>
        <dbReference type="ARBA" id="ARBA00022741"/>
    </source>
</evidence>
<dbReference type="InterPro" id="IPR027417">
    <property type="entry name" value="P-loop_NTPase"/>
</dbReference>
<feature type="transmembrane region" description="Helical" evidence="9">
    <location>
        <begin position="316"/>
        <end position="338"/>
    </location>
</feature>
<dbReference type="InterPro" id="IPR056227">
    <property type="entry name" value="TMD0_ABC"/>
</dbReference>
<evidence type="ECO:0000256" key="7">
    <source>
        <dbReference type="ARBA" id="ARBA00022989"/>
    </source>
</evidence>
<evidence type="ECO:0000313" key="13">
    <source>
        <dbReference type="Proteomes" id="UP000315783"/>
    </source>
</evidence>
<feature type="transmembrane region" description="Helical" evidence="9">
    <location>
        <begin position="804"/>
        <end position="830"/>
    </location>
</feature>
<dbReference type="OrthoDB" id="4869332at2759"/>
<dbReference type="Pfam" id="PF00005">
    <property type="entry name" value="ABC_tran"/>
    <property type="match status" value="2"/>
</dbReference>
<dbReference type="GO" id="GO:0140359">
    <property type="term" value="F:ABC-type transporter activity"/>
    <property type="evidence" value="ECO:0007669"/>
    <property type="project" value="InterPro"/>
</dbReference>
<feature type="transmembrane region" description="Helical" evidence="9">
    <location>
        <begin position="150"/>
        <end position="169"/>
    </location>
</feature>
<comment type="caution">
    <text evidence="12">The sequence shown here is derived from an EMBL/GenBank/DDBJ whole genome shotgun (WGS) entry which is preliminary data.</text>
</comment>
<evidence type="ECO:0000256" key="8">
    <source>
        <dbReference type="ARBA" id="ARBA00023136"/>
    </source>
</evidence>
<feature type="domain" description="ABC transmembrane type-1" evidence="11">
    <location>
        <begin position="821"/>
        <end position="1093"/>
    </location>
</feature>
<keyword evidence="7 9" id="KW-1133">Transmembrane helix</keyword>
<dbReference type="InterPro" id="IPR003439">
    <property type="entry name" value="ABC_transporter-like_ATP-bd"/>
</dbReference>
<evidence type="ECO:0000256" key="1">
    <source>
        <dbReference type="ARBA" id="ARBA00004651"/>
    </source>
</evidence>
<keyword evidence="13" id="KW-1185">Reference proteome</keyword>
<dbReference type="Proteomes" id="UP000315783">
    <property type="component" value="Unassembled WGS sequence"/>
</dbReference>
<dbReference type="InterPro" id="IPR017871">
    <property type="entry name" value="ABC_transporter-like_CS"/>
</dbReference>
<dbReference type="InterPro" id="IPR003593">
    <property type="entry name" value="AAA+_ATPase"/>
</dbReference>
<dbReference type="GO" id="GO:0005524">
    <property type="term" value="F:ATP binding"/>
    <property type="evidence" value="ECO:0007669"/>
    <property type="project" value="UniProtKB-KW"/>
</dbReference>
<keyword evidence="4 9" id="KW-0812">Transmembrane</keyword>
<keyword evidence="8 9" id="KW-0472">Membrane</keyword>
<gene>
    <name evidence="12" type="ORF">IF1G_05993</name>
</gene>
<dbReference type="CDD" id="cd18580">
    <property type="entry name" value="ABC_6TM_ABCC_D2"/>
    <property type="match status" value="1"/>
</dbReference>
<proteinExistence type="predicted"/>
<dbReference type="PANTHER" id="PTHR24223:SF399">
    <property type="entry name" value="ABC TRANSPORTER ATNG"/>
    <property type="match status" value="1"/>
</dbReference>
<dbReference type="InterPro" id="IPR011527">
    <property type="entry name" value="ABC1_TM_dom"/>
</dbReference>
<feature type="transmembrane region" description="Helical" evidence="9">
    <location>
        <begin position="423"/>
        <end position="446"/>
    </location>
</feature>
<feature type="transmembrane region" description="Helical" evidence="9">
    <location>
        <begin position="125"/>
        <end position="144"/>
    </location>
</feature>
<keyword evidence="3" id="KW-1003">Cell membrane</keyword>
<dbReference type="PANTHER" id="PTHR24223">
    <property type="entry name" value="ATP-BINDING CASSETTE SUB-FAMILY C"/>
    <property type="match status" value="1"/>
</dbReference>
<dbReference type="PROSITE" id="PS50929">
    <property type="entry name" value="ABC_TM1F"/>
    <property type="match status" value="2"/>
</dbReference>
<dbReference type="GO" id="GO:0016887">
    <property type="term" value="F:ATP hydrolysis activity"/>
    <property type="evidence" value="ECO:0007669"/>
    <property type="project" value="InterPro"/>
</dbReference>
<feature type="transmembrane region" description="Helical" evidence="9">
    <location>
        <begin position="93"/>
        <end position="113"/>
    </location>
</feature>
<organism evidence="12 13">
    <name type="scientific">Cordyceps javanica</name>
    <dbReference type="NCBI Taxonomy" id="43265"/>
    <lineage>
        <taxon>Eukaryota</taxon>
        <taxon>Fungi</taxon>
        <taxon>Dikarya</taxon>
        <taxon>Ascomycota</taxon>
        <taxon>Pezizomycotina</taxon>
        <taxon>Sordariomycetes</taxon>
        <taxon>Hypocreomycetidae</taxon>
        <taxon>Hypocreales</taxon>
        <taxon>Cordycipitaceae</taxon>
        <taxon>Cordyceps</taxon>
    </lineage>
</organism>
<dbReference type="STRING" id="43265.A0A545VVQ3"/>
<dbReference type="Gene3D" id="1.20.1560.10">
    <property type="entry name" value="ABC transporter type 1, transmembrane domain"/>
    <property type="match status" value="2"/>
</dbReference>
<evidence type="ECO:0000256" key="3">
    <source>
        <dbReference type="ARBA" id="ARBA00022475"/>
    </source>
</evidence>
<dbReference type="PROSITE" id="PS50893">
    <property type="entry name" value="ABC_TRANSPORTER_2"/>
    <property type="match status" value="1"/>
</dbReference>
<dbReference type="Gene3D" id="3.40.50.300">
    <property type="entry name" value="P-loop containing nucleotide triphosphate hydrolases"/>
    <property type="match status" value="2"/>
</dbReference>
<protein>
    <submittedName>
        <fullName evidence="12">ABC multidrug transporter</fullName>
    </submittedName>
</protein>
<dbReference type="Pfam" id="PF00664">
    <property type="entry name" value="ABC_membrane"/>
    <property type="match status" value="2"/>
</dbReference>
<dbReference type="InterPro" id="IPR044726">
    <property type="entry name" value="ABCC_6TM_D2"/>
</dbReference>
<feature type="transmembrane region" description="Helical" evidence="9">
    <location>
        <begin position="924"/>
        <end position="945"/>
    </location>
</feature>
<dbReference type="SUPFAM" id="SSF90123">
    <property type="entry name" value="ABC transporter transmembrane region"/>
    <property type="match status" value="2"/>
</dbReference>
<keyword evidence="5" id="KW-0547">Nucleotide-binding</keyword>